<evidence type="ECO:0000313" key="2">
    <source>
        <dbReference type="EMBL" id="GAB1310633.1"/>
    </source>
</evidence>
<evidence type="ECO:0000256" key="1">
    <source>
        <dbReference type="SAM" id="MobiDB-lite"/>
    </source>
</evidence>
<comment type="caution">
    <text evidence="2">The sequence shown here is derived from an EMBL/GenBank/DDBJ whole genome shotgun (WGS) entry which is preliminary data.</text>
</comment>
<feature type="region of interest" description="Disordered" evidence="1">
    <location>
        <begin position="46"/>
        <end position="68"/>
    </location>
</feature>
<accession>A0ABQ0FYR4</accession>
<dbReference type="Proteomes" id="UP001628179">
    <property type="component" value="Unassembled WGS sequence"/>
</dbReference>
<protein>
    <submittedName>
        <fullName evidence="2">Uncharacterized protein</fullName>
    </submittedName>
</protein>
<gene>
    <name evidence="2" type="ORF">MFIFM68171_00843</name>
</gene>
<reference evidence="2 3" key="1">
    <citation type="submission" date="2024-09" db="EMBL/GenBank/DDBJ databases">
        <title>Itraconazole resistance in Madurella fahalii resulting from another homologue of gene encoding cytochrome P450 14-alpha sterol demethylase (CYP51).</title>
        <authorList>
            <person name="Yoshioka I."/>
            <person name="Fahal A.H."/>
            <person name="Kaneko S."/>
            <person name="Yaguchi T."/>
        </authorList>
    </citation>
    <scope>NUCLEOTIDE SEQUENCE [LARGE SCALE GENOMIC DNA]</scope>
    <source>
        <strain evidence="2 3">IFM 68171</strain>
    </source>
</reference>
<proteinExistence type="predicted"/>
<dbReference type="RefSeq" id="XP_070912366.1">
    <property type="nucleotide sequence ID" value="XM_071056265.1"/>
</dbReference>
<organism evidence="2 3">
    <name type="scientific">Madurella fahalii</name>
    <dbReference type="NCBI Taxonomy" id="1157608"/>
    <lineage>
        <taxon>Eukaryota</taxon>
        <taxon>Fungi</taxon>
        <taxon>Dikarya</taxon>
        <taxon>Ascomycota</taxon>
        <taxon>Pezizomycotina</taxon>
        <taxon>Sordariomycetes</taxon>
        <taxon>Sordariomycetidae</taxon>
        <taxon>Sordariales</taxon>
        <taxon>Sordariales incertae sedis</taxon>
        <taxon>Madurella</taxon>
    </lineage>
</organism>
<dbReference type="EMBL" id="BAAFSV010000001">
    <property type="protein sequence ID" value="GAB1310633.1"/>
    <property type="molecule type" value="Genomic_DNA"/>
</dbReference>
<keyword evidence="3" id="KW-1185">Reference proteome</keyword>
<name>A0ABQ0FYR4_9PEZI</name>
<dbReference type="GeneID" id="98171588"/>
<evidence type="ECO:0000313" key="3">
    <source>
        <dbReference type="Proteomes" id="UP001628179"/>
    </source>
</evidence>
<feature type="compositionally biased region" description="Polar residues" evidence="1">
    <location>
        <begin position="52"/>
        <end position="61"/>
    </location>
</feature>
<sequence>MGASTQTLVAVYNCVGAVYSGPVILKGKIRVAMDVVRVKLTNKPVREDMPSRTPSGSTTKLPSGGDGAYCTRIQNSWRDAS</sequence>